<dbReference type="InterPro" id="IPR026960">
    <property type="entry name" value="RVT-Znf"/>
</dbReference>
<evidence type="ECO:0000313" key="4">
    <source>
        <dbReference type="Proteomes" id="UP000829196"/>
    </source>
</evidence>
<dbReference type="CDD" id="cd06222">
    <property type="entry name" value="RNase_H_like"/>
    <property type="match status" value="1"/>
</dbReference>
<dbReference type="InterPro" id="IPR044730">
    <property type="entry name" value="RNase_H-like_dom_plant"/>
</dbReference>
<dbReference type="Gene3D" id="3.30.420.10">
    <property type="entry name" value="Ribonuclease H-like superfamily/Ribonuclease H"/>
    <property type="match status" value="1"/>
</dbReference>
<evidence type="ECO:0000313" key="3">
    <source>
        <dbReference type="EMBL" id="KAI0496460.1"/>
    </source>
</evidence>
<dbReference type="PANTHER" id="PTHR47723">
    <property type="entry name" value="OS05G0353850 PROTEIN"/>
    <property type="match status" value="1"/>
</dbReference>
<evidence type="ECO:0000259" key="2">
    <source>
        <dbReference type="Pfam" id="PF13966"/>
    </source>
</evidence>
<organism evidence="3 4">
    <name type="scientific">Dendrobium nobile</name>
    <name type="common">Orchid</name>
    <dbReference type="NCBI Taxonomy" id="94219"/>
    <lineage>
        <taxon>Eukaryota</taxon>
        <taxon>Viridiplantae</taxon>
        <taxon>Streptophyta</taxon>
        <taxon>Embryophyta</taxon>
        <taxon>Tracheophyta</taxon>
        <taxon>Spermatophyta</taxon>
        <taxon>Magnoliopsida</taxon>
        <taxon>Liliopsida</taxon>
        <taxon>Asparagales</taxon>
        <taxon>Orchidaceae</taxon>
        <taxon>Epidendroideae</taxon>
        <taxon>Malaxideae</taxon>
        <taxon>Dendrobiinae</taxon>
        <taxon>Dendrobium</taxon>
    </lineage>
</organism>
<dbReference type="PANTHER" id="PTHR47723:SF24">
    <property type="entry name" value="RNASE H TYPE-1 DOMAIN-CONTAINING PROTEIN"/>
    <property type="match status" value="1"/>
</dbReference>
<dbReference type="GO" id="GO:0004523">
    <property type="term" value="F:RNA-DNA hybrid ribonuclease activity"/>
    <property type="evidence" value="ECO:0007669"/>
    <property type="project" value="InterPro"/>
</dbReference>
<feature type="domain" description="RNase H type-1" evidence="1">
    <location>
        <begin position="225"/>
        <end position="345"/>
    </location>
</feature>
<dbReference type="OrthoDB" id="692464at2759"/>
<dbReference type="InterPro" id="IPR053151">
    <property type="entry name" value="RNase_H-like"/>
</dbReference>
<dbReference type="EMBL" id="JAGYWB010000016">
    <property type="protein sequence ID" value="KAI0496460.1"/>
    <property type="molecule type" value="Genomic_DNA"/>
</dbReference>
<dbReference type="AlphaFoldDB" id="A0A8T3AK23"/>
<gene>
    <name evidence="3" type="ORF">KFK09_022777</name>
</gene>
<dbReference type="InterPro" id="IPR002156">
    <property type="entry name" value="RNaseH_domain"/>
</dbReference>
<dbReference type="GO" id="GO:0003676">
    <property type="term" value="F:nucleic acid binding"/>
    <property type="evidence" value="ECO:0007669"/>
    <property type="project" value="InterPro"/>
</dbReference>
<comment type="caution">
    <text evidence="3">The sequence shown here is derived from an EMBL/GenBank/DDBJ whole genome shotgun (WGS) entry which is preliminary data.</text>
</comment>
<protein>
    <recommendedName>
        <fullName evidence="5">RNase H type-1 domain-containing protein</fullName>
    </recommendedName>
</protein>
<keyword evidence="4" id="KW-1185">Reference proteome</keyword>
<evidence type="ECO:0008006" key="5">
    <source>
        <dbReference type="Google" id="ProtNLM"/>
    </source>
</evidence>
<name>A0A8T3AK23_DENNO</name>
<dbReference type="Pfam" id="PF13456">
    <property type="entry name" value="RVT_3"/>
    <property type="match status" value="1"/>
</dbReference>
<accession>A0A8T3AK23</accession>
<dbReference type="Proteomes" id="UP000829196">
    <property type="component" value="Unassembled WGS sequence"/>
</dbReference>
<feature type="domain" description="Reverse transcriptase zinc-binding" evidence="2">
    <location>
        <begin position="52"/>
        <end position="119"/>
    </location>
</feature>
<dbReference type="InterPro" id="IPR036397">
    <property type="entry name" value="RNaseH_sf"/>
</dbReference>
<dbReference type="SMR" id="A0A8T3AK23"/>
<sequence length="388" mass="45133">MSDFFYKDMIKLIQQMEKGENNREDRIELIYTNYGKTISALCTEANNSNLISNFSKHTWLKKLKLNQRAYLFWWRVLNYALPTNDWLCHRRLASNSVCPRGCQDIEDIEHVTTQCSKLTEIIQKLKLWGFSVPSFQNLNDCINELKHKADNGLAKISAMTVYFSWRSRNLVNHGISELPIAYTAVEIISHVSYLQSNPIEKNWNTNQLLLSKSWCPPPEGWIKLNVDVTLSKSNMAGIAGLLRDRKVRMICAYGRNLFHRDIAYLELKAILTFENYIQDWFCEYKGIIIEGDNVNIIKMLQESINMKTNKGMKPDLSFLQVFNNIIFLFTPRECNKTADYCANLALLGDFFFGTLLLKQNFQQVFYTCLGRAVIEFSFSSLCNFFHFL</sequence>
<dbReference type="Pfam" id="PF13966">
    <property type="entry name" value="zf-RVT"/>
    <property type="match status" value="1"/>
</dbReference>
<reference evidence="3" key="1">
    <citation type="journal article" date="2022" name="Front. Genet.">
        <title>Chromosome-Scale Assembly of the Dendrobium nobile Genome Provides Insights Into the Molecular Mechanism of the Biosynthesis of the Medicinal Active Ingredient of Dendrobium.</title>
        <authorList>
            <person name="Xu Q."/>
            <person name="Niu S.-C."/>
            <person name="Li K.-L."/>
            <person name="Zheng P.-J."/>
            <person name="Zhang X.-J."/>
            <person name="Jia Y."/>
            <person name="Liu Y."/>
            <person name="Niu Y.-X."/>
            <person name="Yu L.-H."/>
            <person name="Chen D.-F."/>
            <person name="Zhang G.-Q."/>
        </authorList>
    </citation>
    <scope>NUCLEOTIDE SEQUENCE</scope>
    <source>
        <tissue evidence="3">Leaf</tissue>
    </source>
</reference>
<evidence type="ECO:0000259" key="1">
    <source>
        <dbReference type="Pfam" id="PF13456"/>
    </source>
</evidence>
<proteinExistence type="predicted"/>